<dbReference type="AlphaFoldDB" id="A0AAN7WS51"/>
<protein>
    <submittedName>
        <fullName evidence="2">Uncharacterized protein</fullName>
    </submittedName>
</protein>
<dbReference type="EMBL" id="JAWIZZ010000038">
    <property type="protein sequence ID" value="KAK5781072.1"/>
    <property type="molecule type" value="Genomic_DNA"/>
</dbReference>
<organism evidence="2 3">
    <name type="scientific">Arxiozyma heterogenica</name>
    <dbReference type="NCBI Taxonomy" id="278026"/>
    <lineage>
        <taxon>Eukaryota</taxon>
        <taxon>Fungi</taxon>
        <taxon>Dikarya</taxon>
        <taxon>Ascomycota</taxon>
        <taxon>Saccharomycotina</taxon>
        <taxon>Saccharomycetes</taxon>
        <taxon>Saccharomycetales</taxon>
        <taxon>Saccharomycetaceae</taxon>
        <taxon>Arxiozyma</taxon>
    </lineage>
</organism>
<sequence length="251" mass="28911">MSERLHERVTRSYTSPSRSTSLRKPAMRLSPRKITSPQNYRIPPKRLESPDALKSYQHRIQDRLNSQSTTHNVSNLLAVSENRALTYNSPLKPKTKDKDISSSFPSLIPNPNSVVSPRREIPIDLSPIRGKNIISKLKQEMSKIEALDRNKMISKISKKEEPKKSVRFDVSDSKKTYEGLDTMKNKTSFLSNSNISVEKIYEELSDIKKMLTLIIKKQEAQDLLLSDILIKHNKLEEDTKTYTIKEEKDKD</sequence>
<gene>
    <name evidence="2" type="ORF">RI543_001463</name>
</gene>
<accession>A0AAN7WS51</accession>
<reference evidence="3" key="1">
    <citation type="submission" date="2023-07" db="EMBL/GenBank/DDBJ databases">
        <title>A draft genome of Kazachstania heterogenica Y-27499.</title>
        <authorList>
            <person name="Donic C."/>
            <person name="Kralova J.S."/>
            <person name="Fidel L."/>
            <person name="Ben-Dor S."/>
            <person name="Jung S."/>
        </authorList>
    </citation>
    <scope>NUCLEOTIDE SEQUENCE [LARGE SCALE GENOMIC DNA]</scope>
    <source>
        <strain evidence="3">Y27499</strain>
    </source>
</reference>
<proteinExistence type="predicted"/>
<name>A0AAN7WS51_9SACH</name>
<evidence type="ECO:0000313" key="3">
    <source>
        <dbReference type="Proteomes" id="UP001306508"/>
    </source>
</evidence>
<keyword evidence="3" id="KW-1185">Reference proteome</keyword>
<feature type="compositionally biased region" description="Low complexity" evidence="1">
    <location>
        <begin position="11"/>
        <end position="20"/>
    </location>
</feature>
<dbReference type="InterPro" id="IPR035260">
    <property type="entry name" value="Fin1"/>
</dbReference>
<evidence type="ECO:0000256" key="1">
    <source>
        <dbReference type="SAM" id="MobiDB-lite"/>
    </source>
</evidence>
<comment type="caution">
    <text evidence="2">The sequence shown here is derived from an EMBL/GenBank/DDBJ whole genome shotgun (WGS) entry which is preliminary data.</text>
</comment>
<evidence type="ECO:0000313" key="2">
    <source>
        <dbReference type="EMBL" id="KAK5781072.1"/>
    </source>
</evidence>
<feature type="region of interest" description="Disordered" evidence="1">
    <location>
        <begin position="1"/>
        <end position="49"/>
    </location>
</feature>
<dbReference type="Pfam" id="PF17300">
    <property type="entry name" value="FIN1"/>
    <property type="match status" value="1"/>
</dbReference>
<dbReference type="Proteomes" id="UP001306508">
    <property type="component" value="Unassembled WGS sequence"/>
</dbReference>
<feature type="compositionally biased region" description="Basic and acidic residues" evidence="1">
    <location>
        <begin position="1"/>
        <end position="10"/>
    </location>
</feature>